<comment type="caution">
    <text evidence="1">The sequence shown here is derived from an EMBL/GenBank/DDBJ whole genome shotgun (WGS) entry which is preliminary data.</text>
</comment>
<sequence length="126" mass="14571">MCLLCIRQRMKCLRRLWHHKIWFRVEGFDMANIRIDTDGLQNNISSMRAYVNELDSLNARTQSLLAQIASSWEGEASTAYINIMTERMQKAGQMKELLQEFISYMEAARTKFASRDQEGASAIRGC</sequence>
<dbReference type="EMBL" id="SDKC01000001">
    <property type="protein sequence ID" value="RXS74301.1"/>
    <property type="molecule type" value="Genomic_DNA"/>
</dbReference>
<dbReference type="Pfam" id="PF06013">
    <property type="entry name" value="WXG100"/>
    <property type="match status" value="1"/>
</dbReference>
<name>A0A4Q1RFC6_9FIRM</name>
<organism evidence="1 2">
    <name type="scientific">Blautia faecicola</name>
    <dbReference type="NCBI Taxonomy" id="2509240"/>
    <lineage>
        <taxon>Bacteria</taxon>
        <taxon>Bacillati</taxon>
        <taxon>Bacillota</taxon>
        <taxon>Clostridia</taxon>
        <taxon>Lachnospirales</taxon>
        <taxon>Lachnospiraceae</taxon>
        <taxon>Blautia</taxon>
    </lineage>
</organism>
<evidence type="ECO:0000313" key="2">
    <source>
        <dbReference type="Proteomes" id="UP000290106"/>
    </source>
</evidence>
<keyword evidence="2" id="KW-1185">Reference proteome</keyword>
<dbReference type="InterPro" id="IPR010310">
    <property type="entry name" value="T7SS_ESAT-6-like"/>
</dbReference>
<dbReference type="AlphaFoldDB" id="A0A4Q1RFC6"/>
<proteinExistence type="predicted"/>
<gene>
    <name evidence="1" type="ORF">ETP43_03060</name>
</gene>
<evidence type="ECO:0000313" key="1">
    <source>
        <dbReference type="EMBL" id="RXS74301.1"/>
    </source>
</evidence>
<dbReference type="OrthoDB" id="2063278at2"/>
<dbReference type="NCBIfam" id="TIGR03930">
    <property type="entry name" value="WXG100_ESAT6"/>
    <property type="match status" value="1"/>
</dbReference>
<reference evidence="1 2" key="1">
    <citation type="submission" date="2019-01" db="EMBL/GenBank/DDBJ databases">
        <title>Blautia sp. nov. KGMB01111 isolated human feces.</title>
        <authorList>
            <person name="Park J.-E."/>
            <person name="Kim J.-S."/>
            <person name="Park S.-H."/>
        </authorList>
    </citation>
    <scope>NUCLEOTIDE SEQUENCE [LARGE SCALE GENOMIC DNA]</scope>
    <source>
        <strain evidence="1 2">KGMB01111</strain>
    </source>
</reference>
<dbReference type="InterPro" id="IPR036689">
    <property type="entry name" value="ESAT-6-like_sf"/>
</dbReference>
<dbReference type="SUPFAM" id="SSF140453">
    <property type="entry name" value="EsxAB dimer-like"/>
    <property type="match status" value="1"/>
</dbReference>
<accession>A0A4Q1RFC6</accession>
<dbReference type="Proteomes" id="UP000290106">
    <property type="component" value="Unassembled WGS sequence"/>
</dbReference>
<dbReference type="Gene3D" id="1.10.287.1060">
    <property type="entry name" value="ESAT-6-like"/>
    <property type="match status" value="1"/>
</dbReference>
<protein>
    <submittedName>
        <fullName evidence="1">WXG100 family type VII secretion target</fullName>
    </submittedName>
</protein>